<reference evidence="1 2" key="3">
    <citation type="submission" date="2019-11" db="EMBL/GenBank/DDBJ databases">
        <title>A de novo genome assembly of a pear dwarfing rootstock.</title>
        <authorList>
            <person name="Wang F."/>
            <person name="Wang J."/>
            <person name="Li S."/>
            <person name="Zhang Y."/>
            <person name="Fang M."/>
            <person name="Ma L."/>
            <person name="Zhao Y."/>
            <person name="Jiang S."/>
        </authorList>
    </citation>
    <scope>NUCLEOTIDE SEQUENCE [LARGE SCALE GENOMIC DNA]</scope>
    <source>
        <strain evidence="1">S2</strain>
        <tissue evidence="1">Leaf</tissue>
    </source>
</reference>
<gene>
    <name evidence="1" type="ORF">D8674_029036</name>
</gene>
<accession>A0A5N5HYV2</accession>
<evidence type="ECO:0000313" key="2">
    <source>
        <dbReference type="Proteomes" id="UP000327157"/>
    </source>
</evidence>
<sequence>MFDAVSLDETTNNNTNVQSADQHFPLARSNNSNNNGTWILDQQQQHQVQAFPSSTAPFTNNNMDAQILPSLLGSSIGNNNMVPIEVESCSNIDEEEEISMECLQSTTQELNALITCLMEQAWSSNGFTWISHIAPEQDDGGTAAPSNTTLLGKKFWGSWDCKRNKEAHFNFFVEATGVLLGGKVMWSGKNFLLGVIEQLREMNAGVPTDHGHTVEPDHSHMYQGMASVIHCNLLFLVELIHPHR</sequence>
<evidence type="ECO:0000313" key="1">
    <source>
        <dbReference type="EMBL" id="KAB2632789.1"/>
    </source>
</evidence>
<protein>
    <submittedName>
        <fullName evidence="1">Transcription factor MYB113-like</fullName>
    </submittedName>
</protein>
<dbReference type="Proteomes" id="UP000327157">
    <property type="component" value="Chromosome 6"/>
</dbReference>
<reference evidence="2" key="2">
    <citation type="submission" date="2019-10" db="EMBL/GenBank/DDBJ databases">
        <title>A de novo genome assembly of a pear dwarfing rootstock.</title>
        <authorList>
            <person name="Wang F."/>
            <person name="Wang J."/>
            <person name="Li S."/>
            <person name="Zhang Y."/>
            <person name="Fang M."/>
            <person name="Ma L."/>
            <person name="Zhao Y."/>
            <person name="Jiang S."/>
        </authorList>
    </citation>
    <scope>NUCLEOTIDE SEQUENCE [LARGE SCALE GENOMIC DNA]</scope>
</reference>
<reference evidence="1 2" key="1">
    <citation type="submission" date="2019-09" db="EMBL/GenBank/DDBJ databases">
        <authorList>
            <person name="Ou C."/>
        </authorList>
    </citation>
    <scope>NUCLEOTIDE SEQUENCE [LARGE SCALE GENOMIC DNA]</scope>
    <source>
        <strain evidence="1">S2</strain>
        <tissue evidence="1">Leaf</tissue>
    </source>
</reference>
<organism evidence="1 2">
    <name type="scientific">Pyrus ussuriensis x Pyrus communis</name>
    <dbReference type="NCBI Taxonomy" id="2448454"/>
    <lineage>
        <taxon>Eukaryota</taxon>
        <taxon>Viridiplantae</taxon>
        <taxon>Streptophyta</taxon>
        <taxon>Embryophyta</taxon>
        <taxon>Tracheophyta</taxon>
        <taxon>Spermatophyta</taxon>
        <taxon>Magnoliopsida</taxon>
        <taxon>eudicotyledons</taxon>
        <taxon>Gunneridae</taxon>
        <taxon>Pentapetalae</taxon>
        <taxon>rosids</taxon>
        <taxon>fabids</taxon>
        <taxon>Rosales</taxon>
        <taxon>Rosaceae</taxon>
        <taxon>Amygdaloideae</taxon>
        <taxon>Maleae</taxon>
        <taxon>Pyrus</taxon>
    </lineage>
</organism>
<proteinExistence type="predicted"/>
<comment type="caution">
    <text evidence="1">The sequence shown here is derived from an EMBL/GenBank/DDBJ whole genome shotgun (WGS) entry which is preliminary data.</text>
</comment>
<keyword evidence="2" id="KW-1185">Reference proteome</keyword>
<dbReference type="EMBL" id="SMOL01000120">
    <property type="protein sequence ID" value="KAB2632789.1"/>
    <property type="molecule type" value="Genomic_DNA"/>
</dbReference>
<dbReference type="AlphaFoldDB" id="A0A5N5HYV2"/>
<name>A0A5N5HYV2_9ROSA</name>